<dbReference type="GO" id="GO:0003341">
    <property type="term" value="P:cilium movement"/>
    <property type="evidence" value="ECO:0007669"/>
    <property type="project" value="InterPro"/>
</dbReference>
<accession>A0A8T2PDB8</accession>
<dbReference type="GO" id="GO:0097729">
    <property type="term" value="C:9+2 motile cilium"/>
    <property type="evidence" value="ECO:0007669"/>
    <property type="project" value="TreeGrafter"/>
</dbReference>
<evidence type="ECO:0000313" key="1">
    <source>
        <dbReference type="EMBL" id="KAG9349726.1"/>
    </source>
</evidence>
<name>A0A8T2PDB8_9TELE</name>
<dbReference type="OrthoDB" id="5538672at2759"/>
<dbReference type="PANTHER" id="PTHR46500:SF1">
    <property type="entry name" value="CILIA- AND FLAGELLA-ASSOCIATED PROTEIN 221"/>
    <property type="match status" value="1"/>
</dbReference>
<organism evidence="1 2">
    <name type="scientific">Albula glossodonta</name>
    <name type="common">roundjaw bonefish</name>
    <dbReference type="NCBI Taxonomy" id="121402"/>
    <lineage>
        <taxon>Eukaryota</taxon>
        <taxon>Metazoa</taxon>
        <taxon>Chordata</taxon>
        <taxon>Craniata</taxon>
        <taxon>Vertebrata</taxon>
        <taxon>Euteleostomi</taxon>
        <taxon>Actinopterygii</taxon>
        <taxon>Neopterygii</taxon>
        <taxon>Teleostei</taxon>
        <taxon>Albuliformes</taxon>
        <taxon>Albulidae</taxon>
        <taxon>Albula</taxon>
    </lineage>
</organism>
<dbReference type="EMBL" id="JAFBMS010000009">
    <property type="protein sequence ID" value="KAG9349726.1"/>
    <property type="molecule type" value="Genomic_DNA"/>
</dbReference>
<dbReference type="AlphaFoldDB" id="A0A8T2PDB8"/>
<dbReference type="GO" id="GO:0044458">
    <property type="term" value="P:motile cilium assembly"/>
    <property type="evidence" value="ECO:0007669"/>
    <property type="project" value="TreeGrafter"/>
</dbReference>
<gene>
    <name evidence="1" type="ORF">JZ751_028174</name>
</gene>
<feature type="non-terminal residue" evidence="1">
    <location>
        <position position="1"/>
    </location>
</feature>
<proteinExistence type="predicted"/>
<comment type="caution">
    <text evidence="1">The sequence shown here is derived from an EMBL/GenBank/DDBJ whole genome shotgun (WGS) entry which is preliminary data.</text>
</comment>
<dbReference type="Proteomes" id="UP000824540">
    <property type="component" value="Unassembled WGS sequence"/>
</dbReference>
<sequence>MNNRLACLKQLVHKLKTHANKDSCTGDDEKPLSLKLSLDNLHPFSFPIFKTPDHLDELAPHTSAPVPVRCVPVLIKAHVPFFKLKVPQHYKLMGYQQVSAFQALDSFLAHTLTRPLRVGAEDELLAAVITPSEFSLSETKSPECNRQNQAVDLLETPLLSAPSALLQPPHNHTLRIFNPSPGLHTFKQPPRYLECDPEYHLCPLPRYPIYKEANMGLHTGNTQRKFLDHTEVIRGVMTWKKFQSAAVYCLSSPPNVISSWTSHMNSPKPEVTATWLSFFSCVETVSKHWDKLLRSDPFNGNILPYSAPPVLDSLPEELKKDLIDGLSESEGGVLTPEMLRAEFPLPESATCSQPQEGMAKYD</sequence>
<reference evidence="1" key="1">
    <citation type="thesis" date="2021" institute="BYU ScholarsArchive" country="Provo, UT, USA">
        <title>Applications of and Algorithms for Genome Assembly and Genomic Analyses with an Emphasis on Marine Teleosts.</title>
        <authorList>
            <person name="Pickett B.D."/>
        </authorList>
    </citation>
    <scope>NUCLEOTIDE SEQUENCE</scope>
    <source>
        <strain evidence="1">HI-2016</strain>
    </source>
</reference>
<evidence type="ECO:0000313" key="2">
    <source>
        <dbReference type="Proteomes" id="UP000824540"/>
    </source>
</evidence>
<dbReference type="PANTHER" id="PTHR46500">
    <property type="entry name" value="CILIA- AND FLAGELLA-ASSOCIATED PROTEIN 221"/>
    <property type="match status" value="1"/>
</dbReference>
<keyword evidence="2" id="KW-1185">Reference proteome</keyword>
<dbReference type="InterPro" id="IPR029676">
    <property type="entry name" value="CFAP221"/>
</dbReference>
<protein>
    <submittedName>
        <fullName evidence="1">Uncharacterized protein</fullName>
    </submittedName>
</protein>